<dbReference type="AlphaFoldDB" id="Q31A99"/>
<organism evidence="2 3">
    <name type="scientific">Prochlorococcus marinus (strain MIT 9312)</name>
    <dbReference type="NCBI Taxonomy" id="74546"/>
    <lineage>
        <taxon>Bacteria</taxon>
        <taxon>Bacillati</taxon>
        <taxon>Cyanobacteriota</taxon>
        <taxon>Cyanophyceae</taxon>
        <taxon>Synechococcales</taxon>
        <taxon>Prochlorococcaceae</taxon>
        <taxon>Prochlorococcus</taxon>
    </lineage>
</organism>
<accession>Q31A99</accession>
<feature type="transmembrane region" description="Helical" evidence="1">
    <location>
        <begin position="101"/>
        <end position="119"/>
    </location>
</feature>
<dbReference type="Proteomes" id="UP000002715">
    <property type="component" value="Chromosome"/>
</dbReference>
<evidence type="ECO:0000313" key="2">
    <source>
        <dbReference type="EMBL" id="ABB50196.1"/>
    </source>
</evidence>
<keyword evidence="1" id="KW-0812">Transmembrane</keyword>
<reference evidence="3" key="1">
    <citation type="submission" date="2005-07" db="EMBL/GenBank/DDBJ databases">
        <title>Complete sequence of Prochlorococcus marinus str. MIT 9312.</title>
        <authorList>
            <consortium name="US DOE Joint Genome Institute"/>
            <person name="Copeland A."/>
            <person name="Lucas S."/>
            <person name="Lapidus A."/>
            <person name="Barry K."/>
            <person name="Detter J.C."/>
            <person name="Glavina T."/>
            <person name="Hammon N."/>
            <person name="Israni S."/>
            <person name="Pitluck S."/>
            <person name="Thiel J."/>
            <person name="Schmutz J."/>
            <person name="Larimer F."/>
            <person name="Land M."/>
            <person name="Kyrpides N."/>
            <person name="Lykidis A."/>
            <person name="Richardson P."/>
        </authorList>
    </citation>
    <scope>NUCLEOTIDE SEQUENCE [LARGE SCALE GENOMIC DNA]</scope>
    <source>
        <strain evidence="3">MIT 9312</strain>
    </source>
</reference>
<keyword evidence="1" id="KW-0472">Membrane</keyword>
<protein>
    <submittedName>
        <fullName evidence="2">Uncharacterized protein</fullName>
    </submittedName>
</protein>
<proteinExistence type="predicted"/>
<dbReference type="EMBL" id="CP000111">
    <property type="protein sequence ID" value="ABB50196.1"/>
    <property type="molecule type" value="Genomic_DNA"/>
</dbReference>
<gene>
    <name evidence="2" type="ordered locus">PMT9312_1137</name>
</gene>
<evidence type="ECO:0000313" key="3">
    <source>
        <dbReference type="Proteomes" id="UP000002715"/>
    </source>
</evidence>
<keyword evidence="1" id="KW-1133">Transmembrane helix</keyword>
<name>Q31A99_PROM9</name>
<dbReference type="KEGG" id="pmi:PMT9312_1137"/>
<sequence length="128" mass="14587">MARRSFSFGASEELKCLDGLKRFEIETDSGAVDVCYAARVVTDSIFLPWRIYVKDYVFSKDGDTYYVPSEDNINYFQANGELPNTIPEYSLTKVDIVSGNFLWIGLGFLLLYVGISSFFEKDETKDKD</sequence>
<evidence type="ECO:0000256" key="1">
    <source>
        <dbReference type="SAM" id="Phobius"/>
    </source>
</evidence>
<dbReference type="HOGENOM" id="CLU_1957607_0_0_3"/>
<dbReference type="RefSeq" id="WP_011376687.1">
    <property type="nucleotide sequence ID" value="NC_007577.1"/>
</dbReference>